<evidence type="ECO:0000256" key="3">
    <source>
        <dbReference type="ARBA" id="ARBA00022475"/>
    </source>
</evidence>
<reference evidence="9 10" key="1">
    <citation type="submission" date="2016-07" db="EMBL/GenBank/DDBJ databases">
        <title>High microdiversification within the ubiquitous acI lineage of Actinobacteria.</title>
        <authorList>
            <person name="Neuenschwander S.M."/>
            <person name="Salcher M."/>
            <person name="Ghai R."/>
            <person name="Pernthaler J."/>
        </authorList>
    </citation>
    <scope>NUCLEOTIDE SEQUENCE [LARGE SCALE GENOMIC DNA]</scope>
    <source>
        <strain evidence="9">MMS-IA-56</strain>
    </source>
</reference>
<accession>A0A249KF71</accession>
<feature type="transmembrane region" description="Helical" evidence="7">
    <location>
        <begin position="280"/>
        <end position="298"/>
    </location>
</feature>
<dbReference type="EMBL" id="CP016773">
    <property type="protein sequence ID" value="ASY15349.1"/>
    <property type="molecule type" value="Genomic_DNA"/>
</dbReference>
<evidence type="ECO:0000256" key="7">
    <source>
        <dbReference type="RuleBase" id="RU363032"/>
    </source>
</evidence>
<dbReference type="InterPro" id="IPR000515">
    <property type="entry name" value="MetI-like"/>
</dbReference>
<keyword evidence="6 7" id="KW-0472">Membrane</keyword>
<feature type="domain" description="ABC transmembrane type-1" evidence="8">
    <location>
        <begin position="94"/>
        <end position="298"/>
    </location>
</feature>
<dbReference type="Proteomes" id="UP000217215">
    <property type="component" value="Chromosome"/>
</dbReference>
<evidence type="ECO:0000313" key="9">
    <source>
        <dbReference type="EMBL" id="ASY15349.1"/>
    </source>
</evidence>
<dbReference type="KEGG" id="psuf:A1sIA56_00085"/>
<keyword evidence="2 7" id="KW-0813">Transport</keyword>
<dbReference type="PANTHER" id="PTHR43744">
    <property type="entry name" value="ABC TRANSPORTER PERMEASE PROTEIN MG189-RELATED-RELATED"/>
    <property type="match status" value="1"/>
</dbReference>
<keyword evidence="3" id="KW-1003">Cell membrane</keyword>
<evidence type="ECO:0000313" key="10">
    <source>
        <dbReference type="Proteomes" id="UP000217215"/>
    </source>
</evidence>
<feature type="transmembrane region" description="Helical" evidence="7">
    <location>
        <begin position="222"/>
        <end position="243"/>
    </location>
</feature>
<dbReference type="AlphaFoldDB" id="A0A249KF71"/>
<comment type="similarity">
    <text evidence="7">Belongs to the binding-protein-dependent transport system permease family.</text>
</comment>
<keyword evidence="10" id="KW-1185">Reference proteome</keyword>
<organism evidence="9 10">
    <name type="scientific">Candidatus Planktophila sulfonica</name>
    <dbReference type="NCBI Taxonomy" id="1884904"/>
    <lineage>
        <taxon>Bacteria</taxon>
        <taxon>Bacillati</taxon>
        <taxon>Actinomycetota</taxon>
        <taxon>Actinomycetes</taxon>
        <taxon>Candidatus Nanopelagicales</taxon>
        <taxon>Candidatus Nanopelagicaceae</taxon>
        <taxon>Candidatus Planktophila</taxon>
    </lineage>
</organism>
<evidence type="ECO:0000256" key="1">
    <source>
        <dbReference type="ARBA" id="ARBA00004651"/>
    </source>
</evidence>
<name>A0A249KF71_9ACTN</name>
<dbReference type="SUPFAM" id="SSF161098">
    <property type="entry name" value="MetI-like"/>
    <property type="match status" value="1"/>
</dbReference>
<dbReference type="Gene3D" id="1.10.3720.10">
    <property type="entry name" value="MetI-like"/>
    <property type="match status" value="1"/>
</dbReference>
<feature type="transmembrane region" description="Helical" evidence="7">
    <location>
        <begin position="21"/>
        <end position="39"/>
    </location>
</feature>
<evidence type="ECO:0000256" key="5">
    <source>
        <dbReference type="ARBA" id="ARBA00022989"/>
    </source>
</evidence>
<sequence length="313" mass="33649">MAKVSLKRNKPLLAEHGTKPFTSPIASAVVTVIALLWTVPTLGLVVTSFRTKEDILSSGWWTSFSNPTFTLDNFRAVLLTGGGSLGSEGMIPFAVNSLAITIPAVVLSVGFGLMAAYALAWIPFRFSNQVFYSLFALQGVPLQLSLLPLLTFFATGVQIGGTQIIPPLGIVGTLAAVWFPHVMFGLPLVTYLLHNFVSALPRELLEAARVDGANHFEVFRKIVLPLSLPAVASIAIFQFLWIWNDLLVALVFAGGTDDVAPLTLHLANLGGSLGSKWENVAPAALFSIIIPLIVFFSLQRYFVRGLLAGSVKS</sequence>
<gene>
    <name evidence="9" type="ORF">A1sIA56_00085</name>
</gene>
<evidence type="ECO:0000256" key="4">
    <source>
        <dbReference type="ARBA" id="ARBA00022692"/>
    </source>
</evidence>
<dbReference type="InterPro" id="IPR035906">
    <property type="entry name" value="MetI-like_sf"/>
</dbReference>
<protein>
    <submittedName>
        <fullName evidence="9">Alpha-glucoside transport system permease protein</fullName>
    </submittedName>
</protein>
<keyword evidence="5 7" id="KW-1133">Transmembrane helix</keyword>
<comment type="subcellular location">
    <subcellularLocation>
        <location evidence="1 7">Cell membrane</location>
        <topology evidence="1 7">Multi-pass membrane protein</topology>
    </subcellularLocation>
</comment>
<keyword evidence="4 7" id="KW-0812">Transmembrane</keyword>
<dbReference type="Pfam" id="PF00528">
    <property type="entry name" value="BPD_transp_1"/>
    <property type="match status" value="1"/>
</dbReference>
<dbReference type="OrthoDB" id="9794684at2"/>
<dbReference type="PANTHER" id="PTHR43744:SF4">
    <property type="entry name" value="OSMOPROTECTIVE COMPOUNDS UPTAKE PERMEASE PROTEIN GGTD"/>
    <property type="match status" value="1"/>
</dbReference>
<dbReference type="RefSeq" id="WP_095672941.1">
    <property type="nucleotide sequence ID" value="NZ_CP016773.1"/>
</dbReference>
<proteinExistence type="inferred from homology"/>
<evidence type="ECO:0000259" key="8">
    <source>
        <dbReference type="PROSITE" id="PS50928"/>
    </source>
</evidence>
<feature type="transmembrane region" description="Helical" evidence="7">
    <location>
        <begin position="98"/>
        <end position="122"/>
    </location>
</feature>
<feature type="transmembrane region" description="Helical" evidence="7">
    <location>
        <begin position="134"/>
        <end position="156"/>
    </location>
</feature>
<dbReference type="PROSITE" id="PS50928">
    <property type="entry name" value="ABC_TM1"/>
    <property type="match status" value="1"/>
</dbReference>
<evidence type="ECO:0000256" key="6">
    <source>
        <dbReference type="ARBA" id="ARBA00023136"/>
    </source>
</evidence>
<dbReference type="GO" id="GO:0005886">
    <property type="term" value="C:plasma membrane"/>
    <property type="evidence" value="ECO:0007669"/>
    <property type="project" value="UniProtKB-SubCell"/>
</dbReference>
<evidence type="ECO:0000256" key="2">
    <source>
        <dbReference type="ARBA" id="ARBA00022448"/>
    </source>
</evidence>
<feature type="transmembrane region" description="Helical" evidence="7">
    <location>
        <begin position="168"/>
        <end position="193"/>
    </location>
</feature>
<dbReference type="CDD" id="cd06261">
    <property type="entry name" value="TM_PBP2"/>
    <property type="match status" value="1"/>
</dbReference>
<dbReference type="GO" id="GO:0055085">
    <property type="term" value="P:transmembrane transport"/>
    <property type="evidence" value="ECO:0007669"/>
    <property type="project" value="InterPro"/>
</dbReference>